<dbReference type="Proteomes" id="UP000295741">
    <property type="component" value="Unassembled WGS sequence"/>
</dbReference>
<dbReference type="Gene3D" id="1.10.10.10">
    <property type="entry name" value="Winged helix-like DNA-binding domain superfamily/Winged helix DNA-binding domain"/>
    <property type="match status" value="1"/>
</dbReference>
<gene>
    <name evidence="5" type="ORF">BC659_1304</name>
</gene>
<dbReference type="OrthoDB" id="1098508at2"/>
<dbReference type="InterPro" id="IPR036390">
    <property type="entry name" value="WH_DNA-bd_sf"/>
</dbReference>
<comment type="caution">
    <text evidence="5">The sequence shown here is derived from an EMBL/GenBank/DDBJ whole genome shotgun (WGS) entry which is preliminary data.</text>
</comment>
<proteinExistence type="inferred from homology"/>
<dbReference type="Pfam" id="PF03965">
    <property type="entry name" value="Penicillinase_R"/>
    <property type="match status" value="1"/>
</dbReference>
<evidence type="ECO:0000256" key="1">
    <source>
        <dbReference type="ARBA" id="ARBA00011046"/>
    </source>
</evidence>
<keyword evidence="6" id="KW-1185">Reference proteome</keyword>
<dbReference type="Gene3D" id="1.10.4040.10">
    <property type="entry name" value="Penicillinase repressor domain"/>
    <property type="match status" value="1"/>
</dbReference>
<evidence type="ECO:0000256" key="3">
    <source>
        <dbReference type="ARBA" id="ARBA00023125"/>
    </source>
</evidence>
<dbReference type="RefSeq" id="WP_133473824.1">
    <property type="nucleotide sequence ID" value="NZ_SNWP01000010.1"/>
</dbReference>
<dbReference type="InterPro" id="IPR005650">
    <property type="entry name" value="BlaI_family"/>
</dbReference>
<name>A0A4R6J360_9BACT</name>
<dbReference type="PIRSF" id="PIRSF019455">
    <property type="entry name" value="CopR_AtkY"/>
    <property type="match status" value="1"/>
</dbReference>
<evidence type="ECO:0000313" key="6">
    <source>
        <dbReference type="Proteomes" id="UP000295741"/>
    </source>
</evidence>
<keyword evidence="2" id="KW-0805">Transcription regulation</keyword>
<dbReference type="AlphaFoldDB" id="A0A4R6J360"/>
<dbReference type="InterPro" id="IPR036388">
    <property type="entry name" value="WH-like_DNA-bd_sf"/>
</dbReference>
<evidence type="ECO:0000256" key="4">
    <source>
        <dbReference type="ARBA" id="ARBA00023163"/>
    </source>
</evidence>
<organism evidence="5 6">
    <name type="scientific">Sediminibacterium goheungense</name>
    <dbReference type="NCBI Taxonomy" id="1086393"/>
    <lineage>
        <taxon>Bacteria</taxon>
        <taxon>Pseudomonadati</taxon>
        <taxon>Bacteroidota</taxon>
        <taxon>Chitinophagia</taxon>
        <taxon>Chitinophagales</taxon>
        <taxon>Chitinophagaceae</taxon>
        <taxon>Sediminibacterium</taxon>
    </lineage>
</organism>
<accession>A0A4R6J360</accession>
<evidence type="ECO:0000313" key="5">
    <source>
        <dbReference type="EMBL" id="TDO29221.1"/>
    </source>
</evidence>
<keyword evidence="3" id="KW-0238">DNA-binding</keyword>
<keyword evidence="4" id="KW-0804">Transcription</keyword>
<dbReference type="SUPFAM" id="SSF46785">
    <property type="entry name" value="Winged helix' DNA-binding domain"/>
    <property type="match status" value="1"/>
</dbReference>
<dbReference type="GO" id="GO:0045892">
    <property type="term" value="P:negative regulation of DNA-templated transcription"/>
    <property type="evidence" value="ECO:0007669"/>
    <property type="project" value="InterPro"/>
</dbReference>
<evidence type="ECO:0000256" key="2">
    <source>
        <dbReference type="ARBA" id="ARBA00023015"/>
    </source>
</evidence>
<sequence length="123" mass="14147">MKLTKAEQQVMEIIWQQGEVFMKDIAEAFPEPRPAPSTLATLLKRMQDKGFVGYKVFGNSRQYHALVNKEKYFSKEVKSMIKGAFDNSALSFASFFTTATKLSVKELEQLRDMIDEELKKKSK</sequence>
<reference evidence="5 6" key="1">
    <citation type="submission" date="2019-03" db="EMBL/GenBank/DDBJ databases">
        <title>Genomic Encyclopedia of Archaeal and Bacterial Type Strains, Phase II (KMG-II): from individual species to whole genera.</title>
        <authorList>
            <person name="Goeker M."/>
        </authorList>
    </citation>
    <scope>NUCLEOTIDE SEQUENCE [LARGE SCALE GENOMIC DNA]</scope>
    <source>
        <strain evidence="5 6">DSM 28323</strain>
    </source>
</reference>
<protein>
    <submittedName>
        <fullName evidence="5">Putative transcriptional regulator</fullName>
    </submittedName>
</protein>
<dbReference type="EMBL" id="SNWP01000010">
    <property type="protein sequence ID" value="TDO29221.1"/>
    <property type="molecule type" value="Genomic_DNA"/>
</dbReference>
<dbReference type="GO" id="GO:0003677">
    <property type="term" value="F:DNA binding"/>
    <property type="evidence" value="ECO:0007669"/>
    <property type="project" value="UniProtKB-KW"/>
</dbReference>
<comment type="similarity">
    <text evidence="1">Belongs to the BlaI transcriptional regulatory family.</text>
</comment>